<proteinExistence type="predicted"/>
<organism evidence="1 2">
    <name type="scientific">Larimichthys crocea</name>
    <name type="common">Large yellow croaker</name>
    <name type="synonym">Pseudosciaena crocea</name>
    <dbReference type="NCBI Taxonomy" id="215358"/>
    <lineage>
        <taxon>Eukaryota</taxon>
        <taxon>Metazoa</taxon>
        <taxon>Chordata</taxon>
        <taxon>Craniata</taxon>
        <taxon>Vertebrata</taxon>
        <taxon>Euteleostomi</taxon>
        <taxon>Actinopterygii</taxon>
        <taxon>Neopterygii</taxon>
        <taxon>Teleostei</taxon>
        <taxon>Neoteleostei</taxon>
        <taxon>Acanthomorphata</taxon>
        <taxon>Eupercaria</taxon>
        <taxon>Sciaenidae</taxon>
        <taxon>Larimichthys</taxon>
    </lineage>
</organism>
<evidence type="ECO:0000313" key="2">
    <source>
        <dbReference type="Proteomes" id="UP000793456"/>
    </source>
</evidence>
<evidence type="ECO:0000313" key="1">
    <source>
        <dbReference type="EMBL" id="TMS04454.1"/>
    </source>
</evidence>
<sequence length="254" mass="28952">MDFESQTRGEMAMLYDLFFAFLQTGRYREARKIIERLAGSADPRVEGKAWTSAVVCREMHFWQPEETNDWQKAEATWTKMQEENIIPRERTLRMLADILKNNSQEVPFEVPETWYEQADTKQEVQPETNPIRTESSSEYSMQVLTLCKKRKPKEALKILKDLNTRGVALNPSAYDHLIRTLLSEGAMEDALTVQNVAKSFLPGFQMSDIATSLLIITQSKRGQIGDALKNMKYHALRGASALASCHHQTDPGHG</sequence>
<comment type="caution">
    <text evidence="1">The sequence shown here is derived from an EMBL/GenBank/DDBJ whole genome shotgun (WGS) entry which is preliminary data.</text>
</comment>
<keyword evidence="2" id="KW-1185">Reference proteome</keyword>
<gene>
    <name evidence="1" type="ORF">E3U43_009611</name>
</gene>
<dbReference type="EMBL" id="CM011694">
    <property type="protein sequence ID" value="TMS04454.1"/>
    <property type="molecule type" value="Genomic_DNA"/>
</dbReference>
<accession>A0ACD3QBK4</accession>
<reference evidence="1" key="1">
    <citation type="submission" date="2018-11" db="EMBL/GenBank/DDBJ databases">
        <title>The sequence and de novo assembly of Larimichthys crocea genome using PacBio and Hi-C technologies.</title>
        <authorList>
            <person name="Xu P."/>
            <person name="Chen B."/>
            <person name="Zhou Z."/>
            <person name="Ke Q."/>
            <person name="Wu Y."/>
            <person name="Bai H."/>
            <person name="Pu F."/>
        </authorList>
    </citation>
    <scope>NUCLEOTIDE SEQUENCE</scope>
    <source>
        <tissue evidence="1">Muscle</tissue>
    </source>
</reference>
<name>A0ACD3QBK4_LARCR</name>
<dbReference type="Proteomes" id="UP000793456">
    <property type="component" value="Chromosome XXI"/>
</dbReference>
<protein>
    <submittedName>
        <fullName evidence="1">Uncharacterized protein</fullName>
    </submittedName>
</protein>